<evidence type="ECO:0000313" key="3">
    <source>
        <dbReference type="Proteomes" id="UP000228767"/>
    </source>
</evidence>
<dbReference type="AlphaFoldDB" id="A0A2H0RFM4"/>
<dbReference type="SUPFAM" id="SSF64182">
    <property type="entry name" value="DHH phosphoesterases"/>
    <property type="match status" value="1"/>
</dbReference>
<proteinExistence type="predicted"/>
<gene>
    <name evidence="2" type="ORF">COV10_02990</name>
</gene>
<dbReference type="InterPro" id="IPR038763">
    <property type="entry name" value="DHH_sf"/>
</dbReference>
<reference evidence="2 3" key="1">
    <citation type="submission" date="2017-09" db="EMBL/GenBank/DDBJ databases">
        <title>Depth-based differentiation of microbial function through sediment-hosted aquifers and enrichment of novel symbionts in the deep terrestrial subsurface.</title>
        <authorList>
            <person name="Probst A.J."/>
            <person name="Ladd B."/>
            <person name="Jarett J.K."/>
            <person name="Geller-Mcgrath D.E."/>
            <person name="Sieber C.M."/>
            <person name="Emerson J.B."/>
            <person name="Anantharaman K."/>
            <person name="Thomas B.C."/>
            <person name="Malmstrom R."/>
            <person name="Stieglmeier M."/>
            <person name="Klingl A."/>
            <person name="Woyke T."/>
            <person name="Ryan C.M."/>
            <person name="Banfield J.F."/>
        </authorList>
    </citation>
    <scope>NUCLEOTIDE SEQUENCE [LARGE SCALE GENOMIC DNA]</scope>
    <source>
        <strain evidence="2">CG10_big_fil_rev_8_21_14_0_10_51_16</strain>
    </source>
</reference>
<name>A0A2H0RFM4_9BACT</name>
<protein>
    <recommendedName>
        <fullName evidence="1">DHHA1 domain-containing protein</fullName>
    </recommendedName>
</protein>
<dbReference type="InterPro" id="IPR003156">
    <property type="entry name" value="DHHA1_dom"/>
</dbReference>
<dbReference type="Pfam" id="PF02272">
    <property type="entry name" value="DHHA1"/>
    <property type="match status" value="1"/>
</dbReference>
<evidence type="ECO:0000259" key="1">
    <source>
        <dbReference type="Pfam" id="PF02272"/>
    </source>
</evidence>
<dbReference type="PANTHER" id="PTHR46922">
    <property type="entry name" value="DHHA1 DOMAIN PROTEIN"/>
    <property type="match status" value="1"/>
</dbReference>
<dbReference type="EMBL" id="PCYI01000019">
    <property type="protein sequence ID" value="PIR44824.1"/>
    <property type="molecule type" value="Genomic_DNA"/>
</dbReference>
<evidence type="ECO:0000313" key="2">
    <source>
        <dbReference type="EMBL" id="PIR44824.1"/>
    </source>
</evidence>
<organism evidence="2 3">
    <name type="scientific">Candidatus Vogelbacteria bacterium CG10_big_fil_rev_8_21_14_0_10_51_16</name>
    <dbReference type="NCBI Taxonomy" id="1975045"/>
    <lineage>
        <taxon>Bacteria</taxon>
        <taxon>Candidatus Vogeliibacteriota</taxon>
    </lineage>
</organism>
<dbReference type="Proteomes" id="UP000228767">
    <property type="component" value="Unassembled WGS sequence"/>
</dbReference>
<dbReference type="PANTHER" id="PTHR46922:SF4">
    <property type="entry name" value="DHHA1 DOMAIN PROTEIN"/>
    <property type="match status" value="1"/>
</dbReference>
<sequence length="299" mass="33225">MTQNSKKRTVIFYHKHCDDGFGAAWAAWKKFGAKADYIAYYHKDNIPNVVTGADVYLLDLALPEASMHTLKRKASSITVIDHHGTGEEASKLANTRVFNLGHSGAFLAWQFFHPDKPVPKLLRHIEDGDLWRWKLANSKAILAALGLIEMDFGAWGRFMLKLENKTKQRELIAQGKLLLAYRANKIDDLFKIAERGKIDGHEALIINAPLWQSELGHKMYSGIAPSPSQERAGGEVGPRAPVAIIWWKRPGKLVVSLRSDGTVNVAKIAESFGGGGHPAAAAFTLPPDDFKTILSFYRR</sequence>
<dbReference type="Gene3D" id="3.10.310.30">
    <property type="match status" value="1"/>
</dbReference>
<dbReference type="GO" id="GO:0003676">
    <property type="term" value="F:nucleic acid binding"/>
    <property type="evidence" value="ECO:0007669"/>
    <property type="project" value="InterPro"/>
</dbReference>
<feature type="domain" description="DHHA1" evidence="1">
    <location>
        <begin position="241"/>
        <end position="297"/>
    </location>
</feature>
<accession>A0A2H0RFM4</accession>
<comment type="caution">
    <text evidence="2">The sequence shown here is derived from an EMBL/GenBank/DDBJ whole genome shotgun (WGS) entry which is preliminary data.</text>
</comment>